<dbReference type="GO" id="GO:0008422">
    <property type="term" value="F:beta-glucosidase activity"/>
    <property type="evidence" value="ECO:0007669"/>
    <property type="project" value="TreeGrafter"/>
</dbReference>
<dbReference type="PANTHER" id="PTHR31297:SF42">
    <property type="entry name" value="GLYCOSIDE HYDROLASE FAMILY 5 DOMAIN-CONTAINING PROTEIN"/>
    <property type="match status" value="1"/>
</dbReference>
<comment type="similarity">
    <text evidence="1">Belongs to the glycosyl hydrolase 5 (cellulase A) family.</text>
</comment>
<dbReference type="OrthoDB" id="62120at2759"/>
<evidence type="ECO:0000313" key="7">
    <source>
        <dbReference type="EMBL" id="THH14218.1"/>
    </source>
</evidence>
<dbReference type="AlphaFoldDB" id="A0A4S4LRF7"/>
<feature type="region of interest" description="Disordered" evidence="5">
    <location>
        <begin position="1"/>
        <end position="78"/>
    </location>
</feature>
<feature type="compositionally biased region" description="Polar residues" evidence="5">
    <location>
        <begin position="544"/>
        <end position="557"/>
    </location>
</feature>
<evidence type="ECO:0000256" key="3">
    <source>
        <dbReference type="ARBA" id="ARBA00023295"/>
    </source>
</evidence>
<name>A0A4S4LRF7_9AGAM</name>
<gene>
    <name evidence="7" type="ORF">EW146_g6094</name>
</gene>
<dbReference type="EMBL" id="SGPL01000293">
    <property type="protein sequence ID" value="THH14218.1"/>
    <property type="molecule type" value="Genomic_DNA"/>
</dbReference>
<reference evidence="7 8" key="1">
    <citation type="submission" date="2019-02" db="EMBL/GenBank/DDBJ databases">
        <title>Genome sequencing of the rare red list fungi Bondarzewia mesenterica.</title>
        <authorList>
            <person name="Buettner E."/>
            <person name="Kellner H."/>
        </authorList>
    </citation>
    <scope>NUCLEOTIDE SEQUENCE [LARGE SCALE GENOMIC DNA]</scope>
    <source>
        <strain evidence="7 8">DSM 108281</strain>
    </source>
</reference>
<dbReference type="GO" id="GO:0009251">
    <property type="term" value="P:glucan catabolic process"/>
    <property type="evidence" value="ECO:0007669"/>
    <property type="project" value="TreeGrafter"/>
</dbReference>
<feature type="coiled-coil region" evidence="4">
    <location>
        <begin position="624"/>
        <end position="670"/>
    </location>
</feature>
<sequence length="1251" mass="136346">MDSHLPASQTHKSSETIHDFNFSEVDTLSDSDWLDISSREDNDSIGNPESDRDEVSDRPLSRRSFSSHSSSRDGDVEAWEGLVEGADADADDGSSVEPILHALDAELPSVPDLAESSAEEQRVKEALDQSMISTLSSSRTSSLGSSTHVPTSRPRDLRLSFPDPLTSSHDDLNQSYEDISPISSDLHVVFDDGEHQVDISESHSPLEDPGLSSTPEVLPMAELPQIDFQVILYGSPNSSKWQFVEKLLNKLALGSGLVLSSPDAQLMRASIYCLKPKGCARRLTPGYNVSVIDGVLPRSDNPSVLPASKTLAIVFFPSSLSHLPPHTLYLPVIASSSMVSDDPTGLSKDFLRRTVEHKWDDLGVPLSQLLLINLEHPSAVIDEDEIETLEPSEVAVGFQRLLPHSRRLLNVRALRGQLSSVPAMTVLGILSIVLAYIVSGMSSTSVPVIPQLEKHYPTPVLDIPSNVSNQSSASPSTTPISTALGASSLKDFALAIFSPLPSDSPNAARLSQVSSAPGTPADTHIRPSSQDTEDMPTVDGGASSMHSLSRPITSSVSLTGTPGSKAVSIFHEAAGQCITNLPSPTAESLHSLSRRLTSSLSNIFSLRFFARAIGIEMKHIFAVLDQLIQSLEEQTATAKRLSKAVTGGLREQLHLRNRRAQERALALRKKGEWVMTTVGEKAVGRFEQARSKAKEFKAMVSSEVATVYQKQWTEGFRSIFVDHHHSRRGKRVFRREMRRVMRGRFDLWQDLALFAAVRPEYVLSFPPSPSHHHLESRMRCRLVTVVLGIGLLWLECVTAAQQCRLRVSGEDIGVNGPPPGSTASGGSSVLHASATAAVSSASSSPSPSALPAFQYGKVPVRGVNLGGWFVLEPWITPSIFNNTNNTAIVDEYTLGQLLNADVALQMLNTHWDTWIIESDFAAIAAAGLTHVRIPVGYWSVPTNDSVEPYIPGAWPYLLRALQWANKYSIHVVLDLHGAPGSQNGYDNSGQRTDNPVWALNPANVTRTLDVLSVIASEVGGMVDTIELLNEAAGFLTPSWASTVRSFWQDGYYAVRNETGGNVKVMIGDAFLGVQSWTDFMTSPNFQGVLMDYHDYQIFSVPELSRSQDEHISFACTLLPTLQSFANSNLWTITGEWSAAITDCALWLNGRGVGSRWDGTYSSAPALGSCDGYTGNSSTFSSSYKAFLRKYWEVQVEIGESVQGWIYWTWKAENADEWSYQKGLEGGWIPMDPSQRLYPGLCSGNATNSTGS</sequence>
<keyword evidence="4" id="KW-0175">Coiled coil</keyword>
<dbReference type="GO" id="GO:0009986">
    <property type="term" value="C:cell surface"/>
    <property type="evidence" value="ECO:0007669"/>
    <property type="project" value="TreeGrafter"/>
</dbReference>
<keyword evidence="2" id="KW-0378">Hydrolase</keyword>
<evidence type="ECO:0000256" key="4">
    <source>
        <dbReference type="SAM" id="Coils"/>
    </source>
</evidence>
<keyword evidence="3" id="KW-0326">Glycosidase</keyword>
<comment type="caution">
    <text evidence="7">The sequence shown here is derived from an EMBL/GenBank/DDBJ whole genome shotgun (WGS) entry which is preliminary data.</text>
</comment>
<keyword evidence="8" id="KW-1185">Reference proteome</keyword>
<dbReference type="Gene3D" id="3.20.20.80">
    <property type="entry name" value="Glycosidases"/>
    <property type="match status" value="1"/>
</dbReference>
<evidence type="ECO:0000256" key="1">
    <source>
        <dbReference type="ARBA" id="ARBA00005641"/>
    </source>
</evidence>
<dbReference type="Pfam" id="PF00150">
    <property type="entry name" value="Cellulase"/>
    <property type="match status" value="1"/>
</dbReference>
<accession>A0A4S4LRF7</accession>
<evidence type="ECO:0000256" key="5">
    <source>
        <dbReference type="SAM" id="MobiDB-lite"/>
    </source>
</evidence>
<feature type="region of interest" description="Disordered" evidence="5">
    <location>
        <begin position="507"/>
        <end position="557"/>
    </location>
</feature>
<evidence type="ECO:0000313" key="8">
    <source>
        <dbReference type="Proteomes" id="UP000310158"/>
    </source>
</evidence>
<feature type="compositionally biased region" description="Polar residues" evidence="5">
    <location>
        <begin position="1"/>
        <end position="11"/>
    </location>
</feature>
<feature type="compositionally biased region" description="Basic and acidic residues" evidence="5">
    <location>
        <begin position="49"/>
        <end position="60"/>
    </location>
</feature>
<evidence type="ECO:0000259" key="6">
    <source>
        <dbReference type="Pfam" id="PF00150"/>
    </source>
</evidence>
<feature type="region of interest" description="Disordered" evidence="5">
    <location>
        <begin position="131"/>
        <end position="177"/>
    </location>
</feature>
<feature type="compositionally biased region" description="Low complexity" evidence="5">
    <location>
        <begin position="133"/>
        <end position="147"/>
    </location>
</feature>
<dbReference type="PANTHER" id="PTHR31297">
    <property type="entry name" value="GLUCAN ENDO-1,6-BETA-GLUCOSIDASE B"/>
    <property type="match status" value="1"/>
</dbReference>
<dbReference type="SUPFAM" id="SSF51445">
    <property type="entry name" value="(Trans)glycosidases"/>
    <property type="match status" value="1"/>
</dbReference>
<dbReference type="GO" id="GO:0005576">
    <property type="term" value="C:extracellular region"/>
    <property type="evidence" value="ECO:0007669"/>
    <property type="project" value="TreeGrafter"/>
</dbReference>
<dbReference type="InterPro" id="IPR001547">
    <property type="entry name" value="Glyco_hydro_5"/>
</dbReference>
<feature type="domain" description="Glycoside hydrolase family 5" evidence="6">
    <location>
        <begin position="901"/>
        <end position="1138"/>
    </location>
</feature>
<protein>
    <recommendedName>
        <fullName evidence="6">Glycoside hydrolase family 5 domain-containing protein</fullName>
    </recommendedName>
</protein>
<organism evidence="7 8">
    <name type="scientific">Bondarzewia mesenterica</name>
    <dbReference type="NCBI Taxonomy" id="1095465"/>
    <lineage>
        <taxon>Eukaryota</taxon>
        <taxon>Fungi</taxon>
        <taxon>Dikarya</taxon>
        <taxon>Basidiomycota</taxon>
        <taxon>Agaricomycotina</taxon>
        <taxon>Agaricomycetes</taxon>
        <taxon>Russulales</taxon>
        <taxon>Bondarzewiaceae</taxon>
        <taxon>Bondarzewia</taxon>
    </lineage>
</organism>
<dbReference type="InterPro" id="IPR050386">
    <property type="entry name" value="Glycosyl_hydrolase_5"/>
</dbReference>
<evidence type="ECO:0000256" key="2">
    <source>
        <dbReference type="ARBA" id="ARBA00022801"/>
    </source>
</evidence>
<proteinExistence type="inferred from homology"/>
<dbReference type="InterPro" id="IPR017853">
    <property type="entry name" value="GH"/>
</dbReference>
<dbReference type="Proteomes" id="UP000310158">
    <property type="component" value="Unassembled WGS sequence"/>
</dbReference>
<feature type="compositionally biased region" description="Polar residues" evidence="5">
    <location>
        <begin position="507"/>
        <end position="517"/>
    </location>
</feature>